<dbReference type="Proteomes" id="UP000241912">
    <property type="component" value="Unassembled WGS sequence"/>
</dbReference>
<dbReference type="GO" id="GO:0009055">
    <property type="term" value="F:electron transfer activity"/>
    <property type="evidence" value="ECO:0007669"/>
    <property type="project" value="InterPro"/>
</dbReference>
<dbReference type="PANTHER" id="PTHR35008:SF8">
    <property type="entry name" value="ALCOHOL DEHYDROGENASE CYTOCHROME C SUBUNIT"/>
    <property type="match status" value="1"/>
</dbReference>
<dbReference type="Gene3D" id="1.10.760.10">
    <property type="entry name" value="Cytochrome c-like domain"/>
    <property type="match status" value="1"/>
</dbReference>
<evidence type="ECO:0000256" key="5">
    <source>
        <dbReference type="ARBA" id="ARBA00022729"/>
    </source>
</evidence>
<feature type="binding site" description="covalent" evidence="9">
    <location>
        <position position="53"/>
    </location>
    <ligand>
        <name>heme c</name>
        <dbReference type="ChEBI" id="CHEBI:61717"/>
        <label>1</label>
    </ligand>
</feature>
<keyword evidence="5" id="KW-0732">Signal</keyword>
<feature type="binding site" description="axial binding residue" evidence="10">
    <location>
        <position position="205"/>
    </location>
    <ligand>
        <name>heme c</name>
        <dbReference type="ChEBI" id="CHEBI:61717"/>
        <label>2</label>
    </ligand>
    <ligandPart>
        <name>Fe</name>
        <dbReference type="ChEBI" id="CHEBI:18248"/>
    </ligandPart>
</feature>
<protein>
    <submittedName>
        <fullName evidence="12">Alcohol dehydrogenase</fullName>
    </submittedName>
</protein>
<evidence type="ECO:0000256" key="8">
    <source>
        <dbReference type="ARBA" id="ARBA00023136"/>
    </source>
</evidence>
<evidence type="ECO:0000256" key="4">
    <source>
        <dbReference type="ARBA" id="ARBA00022723"/>
    </source>
</evidence>
<comment type="cofactor">
    <cofactor evidence="9">
        <name>heme c</name>
        <dbReference type="ChEBI" id="CHEBI:61717"/>
    </cofactor>
    <text evidence="9">Binds 3 heme c groups covalently per subunit.</text>
</comment>
<evidence type="ECO:0000313" key="12">
    <source>
        <dbReference type="EMBL" id="PSJ18906.1"/>
    </source>
</evidence>
<keyword evidence="3 9" id="KW-0349">Heme</keyword>
<keyword evidence="2" id="KW-1003">Cell membrane</keyword>
<accession>A0A2P7NZN9</accession>
<feature type="binding site" description="axial binding residue" evidence="10">
    <location>
        <position position="347"/>
    </location>
    <ligand>
        <name>heme c</name>
        <dbReference type="ChEBI" id="CHEBI:61717"/>
        <label>3</label>
    </ligand>
    <ligandPart>
        <name>Fe</name>
        <dbReference type="ChEBI" id="CHEBI:18248"/>
    </ligandPart>
</feature>
<comment type="subcellular location">
    <subcellularLocation>
        <location evidence="1">Cell membrane</location>
    </subcellularLocation>
</comment>
<feature type="domain" description="Cytochrome c" evidence="11">
    <location>
        <begin position="39"/>
        <end position="143"/>
    </location>
</feature>
<evidence type="ECO:0000256" key="10">
    <source>
        <dbReference type="PIRSR" id="PIRSR000018-51"/>
    </source>
</evidence>
<proteinExistence type="predicted"/>
<evidence type="ECO:0000256" key="3">
    <source>
        <dbReference type="ARBA" id="ARBA00022617"/>
    </source>
</evidence>
<dbReference type="GO" id="GO:0005506">
    <property type="term" value="F:iron ion binding"/>
    <property type="evidence" value="ECO:0007669"/>
    <property type="project" value="InterPro"/>
</dbReference>
<feature type="binding site" description="covalent" evidence="9">
    <location>
        <position position="56"/>
    </location>
    <ligand>
        <name>heme c</name>
        <dbReference type="ChEBI" id="CHEBI:61717"/>
        <label>1</label>
    </ligand>
</feature>
<keyword evidence="6" id="KW-0677">Repeat</keyword>
<keyword evidence="4 10" id="KW-0479">Metal-binding</keyword>
<evidence type="ECO:0000313" key="13">
    <source>
        <dbReference type="Proteomes" id="UP000241912"/>
    </source>
</evidence>
<feature type="domain" description="Cytochrome c" evidence="11">
    <location>
        <begin position="186"/>
        <end position="299"/>
    </location>
</feature>
<comment type="caution">
    <text evidence="12">The sequence shown here is derived from an EMBL/GenBank/DDBJ whole genome shotgun (WGS) entry which is preliminary data.</text>
</comment>
<feature type="binding site" description="covalent" evidence="9">
    <location>
        <position position="346"/>
    </location>
    <ligand>
        <name>heme c</name>
        <dbReference type="ChEBI" id="CHEBI:61717"/>
        <label>3</label>
    </ligand>
</feature>
<dbReference type="Pfam" id="PF00034">
    <property type="entry name" value="Cytochrom_C"/>
    <property type="match status" value="1"/>
</dbReference>
<keyword evidence="8" id="KW-0472">Membrane</keyword>
<dbReference type="InterPro" id="IPR036909">
    <property type="entry name" value="Cyt_c-like_dom_sf"/>
</dbReference>
<feature type="domain" description="Cytochrome c" evidence="11">
    <location>
        <begin position="322"/>
        <end position="420"/>
    </location>
</feature>
<dbReference type="EMBL" id="PXXU01000001">
    <property type="protein sequence ID" value="PSJ18906.1"/>
    <property type="molecule type" value="Genomic_DNA"/>
</dbReference>
<evidence type="ECO:0000259" key="11">
    <source>
        <dbReference type="PROSITE" id="PS51007"/>
    </source>
</evidence>
<dbReference type="InterPro" id="IPR051459">
    <property type="entry name" value="Cytochrome_c-type_DH"/>
</dbReference>
<keyword evidence="7 10" id="KW-0408">Iron</keyword>
<dbReference type="SUPFAM" id="SSF46626">
    <property type="entry name" value="Cytochrome c"/>
    <property type="match status" value="3"/>
</dbReference>
<sequence>MISVILFINNHTMKLSKVSHYSLVIVCMLAANVLAADRDLIARGAYLAKVADCESCHTAGPDHEAFAGGLPINSPFGIIYSTNITPDPITGIGQYSYDDFSRALRQGITKNGKHLYPAMPYASFAATLDSDILALYVYFMKGVKPVNYTPPQTKLPFPFNLRWTLMFWNAAFATQDIFKPRTDRDAQWNRGAYLVQGLGHCGACHTPRGLAFQEKAYSESSPDYLSGAMVDNWYSANLTGNKASGLGRWSKAEISKFLETGHSGHEVAFGSMVTVIENSTQHFCKEDLDAIAHYLKSLPGQNGKSSYKPYEPPASQEQKLLTEVNIGINKFELPGAGLYSGFCAKCHGDSGTGESPRIPRLGGNSMVLSENAASIIRLVLEGGKGPLTIKGPKPKKMPSFAKKFTDREIADVLTFVRTSWGNSASPVTPREVSLIRQKCCIKN</sequence>
<dbReference type="PANTHER" id="PTHR35008">
    <property type="entry name" value="BLL4482 PROTEIN-RELATED"/>
    <property type="match status" value="1"/>
</dbReference>
<feature type="binding site" description="covalent" evidence="9">
    <location>
        <position position="204"/>
    </location>
    <ligand>
        <name>heme c</name>
        <dbReference type="ChEBI" id="CHEBI:61717"/>
        <label>2</label>
    </ligand>
</feature>
<gene>
    <name evidence="12" type="ORF">C7H79_00260</name>
</gene>
<evidence type="ECO:0000256" key="2">
    <source>
        <dbReference type="ARBA" id="ARBA00022475"/>
    </source>
</evidence>
<organism evidence="12 13">
    <name type="scientific">Nitrosomonas supralitoralis</name>
    <dbReference type="NCBI Taxonomy" id="2116706"/>
    <lineage>
        <taxon>Bacteria</taxon>
        <taxon>Pseudomonadati</taxon>
        <taxon>Pseudomonadota</taxon>
        <taxon>Betaproteobacteria</taxon>
        <taxon>Nitrosomonadales</taxon>
        <taxon>Nitrosomonadaceae</taxon>
        <taxon>Nitrosomonas</taxon>
    </lineage>
</organism>
<dbReference type="InterPro" id="IPR014353">
    <property type="entry name" value="Membr-bd_ADH_cyt_c"/>
</dbReference>
<feature type="binding site" description="covalent" evidence="9">
    <location>
        <position position="343"/>
    </location>
    <ligand>
        <name>heme c</name>
        <dbReference type="ChEBI" id="CHEBI:61717"/>
        <label>3</label>
    </ligand>
</feature>
<feature type="binding site" description="covalent" evidence="9">
    <location>
        <position position="201"/>
    </location>
    <ligand>
        <name>heme c</name>
        <dbReference type="ChEBI" id="CHEBI:61717"/>
        <label>2</label>
    </ligand>
</feature>
<evidence type="ECO:0000256" key="9">
    <source>
        <dbReference type="PIRSR" id="PIRSR000018-50"/>
    </source>
</evidence>
<evidence type="ECO:0000256" key="7">
    <source>
        <dbReference type="ARBA" id="ARBA00023004"/>
    </source>
</evidence>
<dbReference type="GO" id="GO:0005886">
    <property type="term" value="C:plasma membrane"/>
    <property type="evidence" value="ECO:0007669"/>
    <property type="project" value="UniProtKB-SubCell"/>
</dbReference>
<dbReference type="AlphaFoldDB" id="A0A2P7NZN9"/>
<keyword evidence="13" id="KW-1185">Reference proteome</keyword>
<dbReference type="OrthoDB" id="9809720at2"/>
<dbReference type="InterPro" id="IPR009056">
    <property type="entry name" value="Cyt_c-like_dom"/>
</dbReference>
<name>A0A2P7NZN9_9PROT</name>
<dbReference type="PROSITE" id="PS51007">
    <property type="entry name" value="CYTC"/>
    <property type="match status" value="3"/>
</dbReference>
<dbReference type="GO" id="GO:0016614">
    <property type="term" value="F:oxidoreductase activity, acting on CH-OH group of donors"/>
    <property type="evidence" value="ECO:0007669"/>
    <property type="project" value="InterPro"/>
</dbReference>
<dbReference type="GO" id="GO:0020037">
    <property type="term" value="F:heme binding"/>
    <property type="evidence" value="ECO:0007669"/>
    <property type="project" value="InterPro"/>
</dbReference>
<feature type="binding site" description="axial binding residue" evidence="10">
    <location>
        <position position="57"/>
    </location>
    <ligand>
        <name>heme c</name>
        <dbReference type="ChEBI" id="CHEBI:61717"/>
        <label>1</label>
    </ligand>
    <ligandPart>
        <name>Fe</name>
        <dbReference type="ChEBI" id="CHEBI:18248"/>
    </ligandPart>
</feature>
<reference evidence="12 13" key="1">
    <citation type="submission" date="2018-03" db="EMBL/GenBank/DDBJ databases">
        <title>Draft genome of Nitrosomonas supralitoralis APG5.</title>
        <authorList>
            <person name="Urakawa H."/>
            <person name="Lopez J.V."/>
        </authorList>
    </citation>
    <scope>NUCLEOTIDE SEQUENCE [LARGE SCALE GENOMIC DNA]</scope>
    <source>
        <strain evidence="12 13">APG5</strain>
    </source>
</reference>
<evidence type="ECO:0000256" key="1">
    <source>
        <dbReference type="ARBA" id="ARBA00004236"/>
    </source>
</evidence>
<dbReference type="PIRSF" id="PIRSF000018">
    <property type="entry name" value="Mb_ADH_cyt_c"/>
    <property type="match status" value="1"/>
</dbReference>
<evidence type="ECO:0000256" key="6">
    <source>
        <dbReference type="ARBA" id="ARBA00022737"/>
    </source>
</evidence>